<keyword evidence="2" id="KW-1185">Reference proteome</keyword>
<proteinExistence type="predicted"/>
<evidence type="ECO:0000313" key="2">
    <source>
        <dbReference type="Proteomes" id="UP000000461"/>
    </source>
</evidence>
<gene>
    <name evidence="1" type="ORF">CcrRogue_gp230</name>
</gene>
<accession>K4K3A1</accession>
<dbReference type="Proteomes" id="UP000000461">
    <property type="component" value="Segment"/>
</dbReference>
<dbReference type="KEGG" id="vg:13996011"/>
<reference evidence="1 2" key="1">
    <citation type="journal article" date="2012" name="BMC Genomics">
        <title>The Caulobacter crescentus phage phiCbK: genomics of a canonical phage.</title>
        <authorList>
            <person name="Gill J.J."/>
            <person name="Berry J.D."/>
            <person name="Russell W.K."/>
            <person name="Lessor L."/>
            <person name="Escobar Garcia D.A."/>
            <person name="Hernandez D."/>
            <person name="Kane A."/>
            <person name="Keene J."/>
            <person name="Maddox M."/>
            <person name="Martin R."/>
            <person name="Mohan S."/>
            <person name="Thorn A.M."/>
            <person name="Russell D.H."/>
            <person name="Young R."/>
        </authorList>
    </citation>
    <scope>NUCLEOTIDE SEQUENCE [LARGE SCALE GENOMIC DNA]</scope>
</reference>
<dbReference type="EMBL" id="JX100814">
    <property type="protein sequence ID" value="AFU86712.1"/>
    <property type="molecule type" value="Genomic_DNA"/>
</dbReference>
<evidence type="ECO:0000313" key="1">
    <source>
        <dbReference type="EMBL" id="AFU86712.1"/>
    </source>
</evidence>
<name>K4K3A1_9CAUD</name>
<protein>
    <submittedName>
        <fullName evidence="1">Uncharacterized protein</fullName>
    </submittedName>
</protein>
<organism evidence="1 2">
    <name type="scientific">Caulobacter phage CcrRogue</name>
    <dbReference type="NCBI Taxonomy" id="2927986"/>
    <lineage>
        <taxon>Viruses</taxon>
        <taxon>Duplodnaviria</taxon>
        <taxon>Heunggongvirae</taxon>
        <taxon>Uroviricota</taxon>
        <taxon>Caudoviricetes</taxon>
        <taxon>Jeanschmidtviridae</taxon>
        <taxon>Poindextervirus</taxon>
        <taxon>Poindextervirus rogue</taxon>
    </lineage>
</organism>
<sequence length="99" mass="11074">MRYVLEYMDCDDQIVQVDFEAPTRASAIAKAKRLFVKAVEASGRSIFTGYMFEDHSITMKVKLVPFGTLSRYLGLGKVTAANISFDDRDAKIARQDMAA</sequence>